<proteinExistence type="predicted"/>
<dbReference type="AlphaFoldDB" id="A0A251QZL8"/>
<sequence>MNISDQREDEYLRPRSNGAKSAPIRLRMTKAGPRLCESSNKDAAAAAFCQSSEEDLDLYKQFGNDRESMWLSTDCSSPSAFFREYRWSDSFHSNELLLPSWLSLLARENPMEEASNLPMLKTSRDEDKNLEEDMKDEKIVTWLLGTKSDSSQSLDFERIGFHVSLLNLDGEDNKLISGTDPKLDYFLSDFPSPSYKSNWGHEFQSCNFSSGAQSETSVRDFSSEHASEAADCLDLNTDEPLFWPYEQKITWNSEATWNYFSMSPRKDISITTFGSPPDSVQLSHHDRSIGLKEGQRRSLMFSSGSAASKIMELKQRYNKGARRTNTLPSRLSRATKTSEKSVPLNMKDDTAELKDRKAHVERPVGMVKAPIEKGSASKELPIEMFLGLDEFDGQEGVDSEFDKDDFSLHVSLRRIHVRPMYREKLIDVYRQQVFLKLEQIMACLEPQQHSNQVTLCVQIIPFNPDFEVKVGRTVPEEMVPTNTACESHENNDCFEKLCKNKALGSMMMDVTIKKLK</sequence>
<keyword evidence="2" id="KW-1185">Reference proteome</keyword>
<name>A0A251QZL8_PRUPE</name>
<accession>A0A251QZL8</accession>
<dbReference type="eggNOG" id="ENOG502S02R">
    <property type="taxonomic scope" value="Eukaryota"/>
</dbReference>
<protein>
    <submittedName>
        <fullName evidence="1">Uncharacterized protein</fullName>
    </submittedName>
</protein>
<reference evidence="1 2" key="1">
    <citation type="journal article" date="2013" name="Nat. Genet.">
        <title>The high-quality draft genome of peach (Prunus persica) identifies unique patterns of genetic diversity, domestication and genome evolution.</title>
        <authorList>
            <consortium name="International Peach Genome Initiative"/>
            <person name="Verde I."/>
            <person name="Abbott A.G."/>
            <person name="Scalabrin S."/>
            <person name="Jung S."/>
            <person name="Shu S."/>
            <person name="Marroni F."/>
            <person name="Zhebentyayeva T."/>
            <person name="Dettori M.T."/>
            <person name="Grimwood J."/>
            <person name="Cattonaro F."/>
            <person name="Zuccolo A."/>
            <person name="Rossini L."/>
            <person name="Jenkins J."/>
            <person name="Vendramin E."/>
            <person name="Meisel L.A."/>
            <person name="Decroocq V."/>
            <person name="Sosinski B."/>
            <person name="Prochnik S."/>
            <person name="Mitros T."/>
            <person name="Policriti A."/>
            <person name="Cipriani G."/>
            <person name="Dondini L."/>
            <person name="Ficklin S."/>
            <person name="Goodstein D.M."/>
            <person name="Xuan P."/>
            <person name="Del Fabbro C."/>
            <person name="Aramini V."/>
            <person name="Copetti D."/>
            <person name="Gonzalez S."/>
            <person name="Horner D.S."/>
            <person name="Falchi R."/>
            <person name="Lucas S."/>
            <person name="Mica E."/>
            <person name="Maldonado J."/>
            <person name="Lazzari B."/>
            <person name="Bielenberg D."/>
            <person name="Pirona R."/>
            <person name="Miculan M."/>
            <person name="Barakat A."/>
            <person name="Testolin R."/>
            <person name="Stella A."/>
            <person name="Tartarini S."/>
            <person name="Tonutti P."/>
            <person name="Arus P."/>
            <person name="Orellana A."/>
            <person name="Wells C."/>
            <person name="Main D."/>
            <person name="Vizzotto G."/>
            <person name="Silva H."/>
            <person name="Salamini F."/>
            <person name="Schmutz J."/>
            <person name="Morgante M."/>
            <person name="Rokhsar D.S."/>
        </authorList>
    </citation>
    <scope>NUCLEOTIDE SEQUENCE [LARGE SCALE GENOMIC DNA]</scope>
    <source>
        <strain evidence="2">cv. Nemared</strain>
    </source>
</reference>
<evidence type="ECO:0000313" key="1">
    <source>
        <dbReference type="EMBL" id="ONI29281.1"/>
    </source>
</evidence>
<organism evidence="1 2">
    <name type="scientific">Prunus persica</name>
    <name type="common">Peach</name>
    <name type="synonym">Amygdalus persica</name>
    <dbReference type="NCBI Taxonomy" id="3760"/>
    <lineage>
        <taxon>Eukaryota</taxon>
        <taxon>Viridiplantae</taxon>
        <taxon>Streptophyta</taxon>
        <taxon>Embryophyta</taxon>
        <taxon>Tracheophyta</taxon>
        <taxon>Spermatophyta</taxon>
        <taxon>Magnoliopsida</taxon>
        <taxon>eudicotyledons</taxon>
        <taxon>Gunneridae</taxon>
        <taxon>Pentapetalae</taxon>
        <taxon>rosids</taxon>
        <taxon>fabids</taxon>
        <taxon>Rosales</taxon>
        <taxon>Rosaceae</taxon>
        <taxon>Amygdaloideae</taxon>
        <taxon>Amygdaleae</taxon>
        <taxon>Prunus</taxon>
    </lineage>
</organism>
<dbReference type="Proteomes" id="UP000006882">
    <property type="component" value="Chromosome G1"/>
</dbReference>
<dbReference type="PANTHER" id="PTHR36707:SF1">
    <property type="entry name" value="T20M3.17 PROTEIN"/>
    <property type="match status" value="1"/>
</dbReference>
<feature type="non-terminal residue" evidence="1">
    <location>
        <position position="1"/>
    </location>
</feature>
<evidence type="ECO:0000313" key="2">
    <source>
        <dbReference type="Proteomes" id="UP000006882"/>
    </source>
</evidence>
<dbReference type="Gramene" id="ONI29281">
    <property type="protein sequence ID" value="ONI29281"/>
    <property type="gene ID" value="PRUPE_1G190600"/>
</dbReference>
<dbReference type="EMBL" id="CM007651">
    <property type="protein sequence ID" value="ONI29281.1"/>
    <property type="molecule type" value="Genomic_DNA"/>
</dbReference>
<dbReference type="PANTHER" id="PTHR36707">
    <property type="entry name" value="T20M3.17 PROTEIN"/>
    <property type="match status" value="1"/>
</dbReference>
<gene>
    <name evidence="1" type="ORF">PRUPE_1G190600</name>
</gene>